<sequence>MSPRYGLHYIHLGSDLVELPVLNVRAEASIKELAARVKLIQTYRNNADHAIEPVYCFPVPARAAVCSFAMTKQDGTRVVGRVLEKDEAKKTYDAAVEKGVQASLMERQYADVFQVSVGNIPPGEEVKIELVYATELSEDEENDSIRFHLPAGIGARYGQAPASDTAFKGTPFLNVAIAIEAVAPISKITCISHTVSTELGPDPTLPNFKDLPFSHYARVSLISEAQLDKDFVLTVKSAGLDAPRCIAELHPTHDTVALSLTLVPRFTLPDLRRQEFIILVDRSGSMSGARIAAARRALVIMLRGLPHADTLFQIASFGDRTSALWPDGSKPYNQQTLQEATKHVDGMKANYGGTEIRAALQYCVAKRCCDRSTSILVLTDGDAWDIPGVLEAVKTAVDGAPADAPIRMSVLGIGNMVSTGMCEGIARVGHGACILVGEEETSFTGKIARLLKAARTPIISNVAVDWGRPVVEEAELGGDFEIVEAPQMEPQQPATLNLFVEDIDPTIFEETVAPPAPPVVLPPPSAVQQSPFKIRTISPGIRLNVYAILQGQSVPEAVILHGSTAEGAKIELRVPVSLSRLPSDPTEPSSIHALAARKIIQDLEDGNHPFLQISDAGLRSRTVKASIVRLGTTYSIASIHTSFVAVDESQPEVLAGVPSVLEEEEEQSDDDMGFGLFDGGPSGTTTSFLAGVDASSDDDMGFGLLKMTTTTWRALPYPPLQMPLLLRPRLSQRTPSRRSPVFNPSTVNSPLTSSP</sequence>
<dbReference type="SUPFAM" id="SSF53300">
    <property type="entry name" value="vWA-like"/>
    <property type="match status" value="1"/>
</dbReference>
<evidence type="ECO:0000259" key="3">
    <source>
        <dbReference type="PROSITE" id="PS51468"/>
    </source>
</evidence>
<protein>
    <submittedName>
        <fullName evidence="4">von Willebrand factor type A domain-containing protein</fullName>
    </submittedName>
</protein>
<dbReference type="PROSITE" id="PS51468">
    <property type="entry name" value="VIT"/>
    <property type="match status" value="1"/>
</dbReference>
<dbReference type="EMBL" id="JARKIF010000006">
    <property type="protein sequence ID" value="KAJ7636851.1"/>
    <property type="molecule type" value="Genomic_DNA"/>
</dbReference>
<feature type="region of interest" description="Disordered" evidence="1">
    <location>
        <begin position="732"/>
        <end position="755"/>
    </location>
</feature>
<keyword evidence="5" id="KW-1185">Reference proteome</keyword>
<organism evidence="4 5">
    <name type="scientific">Roridomyces roridus</name>
    <dbReference type="NCBI Taxonomy" id="1738132"/>
    <lineage>
        <taxon>Eukaryota</taxon>
        <taxon>Fungi</taxon>
        <taxon>Dikarya</taxon>
        <taxon>Basidiomycota</taxon>
        <taxon>Agaricomycotina</taxon>
        <taxon>Agaricomycetes</taxon>
        <taxon>Agaricomycetidae</taxon>
        <taxon>Agaricales</taxon>
        <taxon>Marasmiineae</taxon>
        <taxon>Mycenaceae</taxon>
        <taxon>Roridomyces</taxon>
    </lineage>
</organism>
<dbReference type="AlphaFoldDB" id="A0AAD7C1Z5"/>
<feature type="compositionally biased region" description="Polar residues" evidence="1">
    <location>
        <begin position="742"/>
        <end position="755"/>
    </location>
</feature>
<dbReference type="SMART" id="SM00609">
    <property type="entry name" value="VIT"/>
    <property type="match status" value="1"/>
</dbReference>
<dbReference type="Gene3D" id="3.40.50.410">
    <property type="entry name" value="von Willebrand factor, type A domain"/>
    <property type="match status" value="1"/>
</dbReference>
<comment type="caution">
    <text evidence="4">The sequence shown here is derived from an EMBL/GenBank/DDBJ whole genome shotgun (WGS) entry which is preliminary data.</text>
</comment>
<dbReference type="PANTHER" id="PTHR45737:SF6">
    <property type="entry name" value="VON WILLEBRAND FACTOR A DOMAIN-CONTAINING PROTEIN 5A"/>
    <property type="match status" value="1"/>
</dbReference>
<evidence type="ECO:0000313" key="4">
    <source>
        <dbReference type="EMBL" id="KAJ7636851.1"/>
    </source>
</evidence>
<proteinExistence type="predicted"/>
<dbReference type="InterPro" id="IPR013694">
    <property type="entry name" value="VIT"/>
</dbReference>
<dbReference type="SMART" id="SM00327">
    <property type="entry name" value="VWA"/>
    <property type="match status" value="1"/>
</dbReference>
<dbReference type="PANTHER" id="PTHR45737">
    <property type="entry name" value="VON WILLEBRAND FACTOR A DOMAIN-CONTAINING PROTEIN 5A"/>
    <property type="match status" value="1"/>
</dbReference>
<reference evidence="4" key="1">
    <citation type="submission" date="2023-03" db="EMBL/GenBank/DDBJ databases">
        <title>Massive genome expansion in bonnet fungi (Mycena s.s.) driven by repeated elements and novel gene families across ecological guilds.</title>
        <authorList>
            <consortium name="Lawrence Berkeley National Laboratory"/>
            <person name="Harder C.B."/>
            <person name="Miyauchi S."/>
            <person name="Viragh M."/>
            <person name="Kuo A."/>
            <person name="Thoen E."/>
            <person name="Andreopoulos B."/>
            <person name="Lu D."/>
            <person name="Skrede I."/>
            <person name="Drula E."/>
            <person name="Henrissat B."/>
            <person name="Morin E."/>
            <person name="Kohler A."/>
            <person name="Barry K."/>
            <person name="LaButti K."/>
            <person name="Morin E."/>
            <person name="Salamov A."/>
            <person name="Lipzen A."/>
            <person name="Mereny Z."/>
            <person name="Hegedus B."/>
            <person name="Baldrian P."/>
            <person name="Stursova M."/>
            <person name="Weitz H."/>
            <person name="Taylor A."/>
            <person name="Grigoriev I.V."/>
            <person name="Nagy L.G."/>
            <person name="Martin F."/>
            <person name="Kauserud H."/>
        </authorList>
    </citation>
    <scope>NUCLEOTIDE SEQUENCE</scope>
    <source>
        <strain evidence="4">9284</strain>
    </source>
</reference>
<gene>
    <name evidence="4" type="ORF">FB45DRAFT_450553</name>
</gene>
<dbReference type="PROSITE" id="PS50234">
    <property type="entry name" value="VWFA"/>
    <property type="match status" value="1"/>
</dbReference>
<feature type="domain" description="VIT" evidence="3">
    <location>
        <begin position="5"/>
        <end position="134"/>
    </location>
</feature>
<evidence type="ECO:0000313" key="5">
    <source>
        <dbReference type="Proteomes" id="UP001221142"/>
    </source>
</evidence>
<dbReference type="Pfam" id="PF13768">
    <property type="entry name" value="VWA_3"/>
    <property type="match status" value="1"/>
</dbReference>
<dbReference type="Proteomes" id="UP001221142">
    <property type="component" value="Unassembled WGS sequence"/>
</dbReference>
<evidence type="ECO:0000259" key="2">
    <source>
        <dbReference type="PROSITE" id="PS50234"/>
    </source>
</evidence>
<accession>A0AAD7C1Z5</accession>
<name>A0AAD7C1Z5_9AGAR</name>
<dbReference type="Pfam" id="PF08487">
    <property type="entry name" value="VIT"/>
    <property type="match status" value="1"/>
</dbReference>
<dbReference type="InterPro" id="IPR002035">
    <property type="entry name" value="VWF_A"/>
</dbReference>
<dbReference type="InterPro" id="IPR036465">
    <property type="entry name" value="vWFA_dom_sf"/>
</dbReference>
<evidence type="ECO:0000256" key="1">
    <source>
        <dbReference type="SAM" id="MobiDB-lite"/>
    </source>
</evidence>
<feature type="domain" description="VWFA" evidence="2">
    <location>
        <begin position="275"/>
        <end position="454"/>
    </location>
</feature>